<evidence type="ECO:0000256" key="1">
    <source>
        <dbReference type="ARBA" id="ARBA00004167"/>
    </source>
</evidence>
<feature type="domain" description="C-type lectin" evidence="13">
    <location>
        <begin position="745"/>
        <end position="869"/>
    </location>
</feature>
<feature type="domain" description="C-type lectin" evidence="13">
    <location>
        <begin position="363"/>
        <end position="458"/>
    </location>
</feature>
<feature type="domain" description="C-type lectin" evidence="13">
    <location>
        <begin position="1034"/>
        <end position="1145"/>
    </location>
</feature>
<dbReference type="Pfam" id="PF24562">
    <property type="entry name" value="CysR_MRC2_N"/>
    <property type="match status" value="1"/>
</dbReference>
<dbReference type="InterPro" id="IPR001304">
    <property type="entry name" value="C-type_lectin-like"/>
</dbReference>
<evidence type="ECO:0000313" key="15">
    <source>
        <dbReference type="Ensembl" id="ENSCPGP00000021079.1"/>
    </source>
</evidence>
<dbReference type="InterPro" id="IPR035992">
    <property type="entry name" value="Ricin_B-like_lectins"/>
</dbReference>
<keyword evidence="16" id="KW-1185">Reference proteome</keyword>
<evidence type="ECO:0008006" key="17">
    <source>
        <dbReference type="Google" id="ProtNLM"/>
    </source>
</evidence>
<keyword evidence="10" id="KW-0325">Glycoprotein</keyword>
<dbReference type="Pfam" id="PF00040">
    <property type="entry name" value="fn2"/>
    <property type="match status" value="1"/>
</dbReference>
<dbReference type="FunFam" id="3.10.100.10:FF:000031">
    <property type="entry name" value="macrophage mannose receptor 1"/>
    <property type="match status" value="1"/>
</dbReference>
<feature type="domain" description="C-type lectin" evidence="13">
    <location>
        <begin position="897"/>
        <end position="981"/>
    </location>
</feature>
<dbReference type="GO" id="GO:0016020">
    <property type="term" value="C:membrane"/>
    <property type="evidence" value="ECO:0007669"/>
    <property type="project" value="UniProtKB-SubCell"/>
</dbReference>
<protein>
    <recommendedName>
        <fullName evidence="17">MRC1 protein</fullName>
    </recommendedName>
</protein>
<keyword evidence="7 12" id="KW-0472">Membrane</keyword>
<dbReference type="SUPFAM" id="SSF50370">
    <property type="entry name" value="Ricin B-like lectins"/>
    <property type="match status" value="1"/>
</dbReference>
<evidence type="ECO:0000256" key="9">
    <source>
        <dbReference type="ARBA" id="ARBA00023170"/>
    </source>
</evidence>
<evidence type="ECO:0000256" key="7">
    <source>
        <dbReference type="ARBA" id="ARBA00023136"/>
    </source>
</evidence>
<keyword evidence="3 12" id="KW-0812">Transmembrane</keyword>
<sequence>ARGNGFWLVHVHSLSENGIFSIYNEDSKLCAQAQNSSSVITTTCDEHNEFQKFRWVSATQLLSMALKLCLGVLTKDNEAAITLESCNRTNELQWWECRNETLATHGKDLFFNYGKGKGKKVRLSKLSGKGTRWKIHGTSESICSQRYEDIYTLGGNAFGAPCFFPFKFKGRWYAECIPSSDDASSFWCATSSDFDKDQSFGNCPLKDTIRSDLWKTNPMTETHYQINSESLLTWHQARKSCQQQNAELLSVTDLHEGMYLLGITSSLGVDAKLWTGLFSALDGGWQWVGGSPFRYLNWAPGNPSMESGKICGTFQGRNGKWENEACDRKLGYICQKRNSSSDSSTIASGDLKHFKCPREWVAYAGHCYRIYKTPKIWKEAQSSCRKEDGELASIHNIEEYSFTVSQLGYKPDDELWIGLNDFRVQMYFEWSDGTPVTYTKWHRGEPTHTRNKADCIVMKGEVKIPLPLSSVKGGCGWMKHGFYCYSVGQLPATFSEAKKICEENKSYLASVRDRYEQAFFTSVIGFNPAKYFWIGLSDTEEQGTFKWASGDVVTFTHWNTGMPGRESGCVAMTTGTSAGLWDILNCEETNMFLCKQLVEGATPPPPPTMPPLPSCPEGWQSVAQSSFCFKIFQRGREKMETWFGARDFCRAIGGDLACIHSEEEQNLIISLRDYIHFSYWMGLSALDSDGGFIWSDGSPVSKLFIIPSFFLIFHICLGRYSITDCLMFYLADYEYVVGEEDWIIYNHKEYYFSKDPMPMEKAREFCRKNSSDLAVIESESEKNFLWKYVRNLFYFKNAPFYWGNNFYIGLSVSLDRTFRWMDGTPVNYVAWAPNEPNFANNDENCVVMYAQTGTWNDLNCGSVELFICERLNSTFRPTVAPTSPPPKGGCPEDWLLFDNKCFKVFGLNENDTLTWHGARNNCIDLGGNLATISKKEIQAFLMSLLKTAETDAWIGLNDINQEHTYLWTDGSPVYYTNWGKGSRSYFSKYTRSSLSVICPGNIKRLTFLFVCLLITDPKLPNSQPVVPMFGFNNYGDDRYAVINYKMSWEEAHKNCRDQSAELASLLDPYAESYLWLQILKHGEPVWIGLSSNTTHGHYVWSDRRRSRYHNWDSGEPNKNAACVYLDLDGFWKTASCNETFLSLCKQSDELIPTEPPQLPGRCPEPKHGRFWIPFRGHCYYLHTISEKSWPDASMTCIQMGSSLVSIEDSDELNFLLLHLSPVASEFRKFWIGLFKNIDGEWIWIDRSAVEFVNWEKGEPRVIFDEHCVDMDVSSGTWRNYYCSIDQNFICKIPKSNNCSVLSFTASKNEVTATSSNSLGGMIVMLVFLLLTGTGLAFYFLYKKRRDRQTFTASFGNAIYRGDGDPETHESNCLVANIEENEQATV</sequence>
<feature type="domain" description="Fibronectin type-II" evidence="14">
    <location>
        <begin position="157"/>
        <end position="205"/>
    </location>
</feature>
<dbReference type="SMART" id="SM00059">
    <property type="entry name" value="FN2"/>
    <property type="match status" value="1"/>
</dbReference>
<evidence type="ECO:0000256" key="12">
    <source>
        <dbReference type="SAM" id="Phobius"/>
    </source>
</evidence>
<dbReference type="InterPro" id="IPR036943">
    <property type="entry name" value="FN_type2_sf"/>
</dbReference>
<dbReference type="InterPro" id="IPR050111">
    <property type="entry name" value="C-type_lectin/snaclec_domain"/>
</dbReference>
<dbReference type="FunFam" id="3.10.100.10:FF:000025">
    <property type="entry name" value="Mannose receptor C-type 1"/>
    <property type="match status" value="1"/>
</dbReference>
<dbReference type="InterPro" id="IPR013806">
    <property type="entry name" value="Kringle-like"/>
</dbReference>
<dbReference type="Gene3D" id="2.10.10.10">
    <property type="entry name" value="Fibronectin, type II, collagen-binding"/>
    <property type="match status" value="1"/>
</dbReference>
<feature type="disulfide bond" evidence="11">
    <location>
        <begin position="176"/>
        <end position="203"/>
    </location>
</feature>
<evidence type="ECO:0000256" key="8">
    <source>
        <dbReference type="ARBA" id="ARBA00023157"/>
    </source>
</evidence>
<keyword evidence="9" id="KW-0675">Receptor</keyword>
<evidence type="ECO:0000256" key="11">
    <source>
        <dbReference type="PROSITE-ProRule" id="PRU00479"/>
    </source>
</evidence>
<dbReference type="FunFam" id="3.10.100.10:FF:000030">
    <property type="entry name" value="Mannose receptor C-type 1"/>
    <property type="match status" value="1"/>
</dbReference>
<evidence type="ECO:0000256" key="5">
    <source>
        <dbReference type="ARBA" id="ARBA00022737"/>
    </source>
</evidence>
<dbReference type="Gene3D" id="3.10.100.10">
    <property type="entry name" value="Mannose-Binding Protein A, subunit A"/>
    <property type="match status" value="8"/>
</dbReference>
<dbReference type="InterPro" id="IPR018378">
    <property type="entry name" value="C-type_lectin_CS"/>
</dbReference>
<keyword evidence="8 11" id="KW-1015">Disulfide bond</keyword>
<dbReference type="PROSITE" id="PS51092">
    <property type="entry name" value="FN2_2"/>
    <property type="match status" value="1"/>
</dbReference>
<keyword evidence="5" id="KW-0677">Repeat</keyword>
<feature type="disulfide bond" evidence="11">
    <location>
        <begin position="162"/>
        <end position="188"/>
    </location>
</feature>
<accession>A0A8C3KCU4</accession>
<evidence type="ECO:0000256" key="3">
    <source>
        <dbReference type="ARBA" id="ARBA00022692"/>
    </source>
</evidence>
<dbReference type="SUPFAM" id="SSF57440">
    <property type="entry name" value="Kringle-like"/>
    <property type="match status" value="1"/>
</dbReference>
<dbReference type="SMART" id="SM00034">
    <property type="entry name" value="CLECT"/>
    <property type="match status" value="8"/>
</dbReference>
<dbReference type="CDD" id="cd00037">
    <property type="entry name" value="CLECT"/>
    <property type="match status" value="8"/>
</dbReference>
<feature type="domain" description="C-type lectin" evidence="13">
    <location>
        <begin position="224"/>
        <end position="335"/>
    </location>
</feature>
<dbReference type="Gene3D" id="2.80.10.50">
    <property type="match status" value="1"/>
</dbReference>
<evidence type="ECO:0000256" key="2">
    <source>
        <dbReference type="ARBA" id="ARBA00022583"/>
    </source>
</evidence>
<dbReference type="SUPFAM" id="SSF56436">
    <property type="entry name" value="C-type lectin-like"/>
    <property type="match status" value="8"/>
</dbReference>
<feature type="transmembrane region" description="Helical" evidence="12">
    <location>
        <begin position="1318"/>
        <end position="1341"/>
    </location>
</feature>
<dbReference type="InterPro" id="IPR016187">
    <property type="entry name" value="CTDL_fold"/>
</dbReference>
<dbReference type="CDD" id="cd23407">
    <property type="entry name" value="beta-trefoil_Ricin_MRC1"/>
    <property type="match status" value="1"/>
</dbReference>
<reference evidence="15" key="2">
    <citation type="submission" date="2025-09" db="UniProtKB">
        <authorList>
            <consortium name="Ensembl"/>
        </authorList>
    </citation>
    <scope>IDENTIFICATION</scope>
</reference>
<dbReference type="GO" id="GO:0006897">
    <property type="term" value="P:endocytosis"/>
    <property type="evidence" value="ECO:0007669"/>
    <property type="project" value="UniProtKB-KW"/>
</dbReference>
<keyword evidence="6 12" id="KW-1133">Transmembrane helix</keyword>
<dbReference type="FunFam" id="3.10.100.10:FF:000023">
    <property type="entry name" value="Macrophage mannose receptor 1"/>
    <property type="match status" value="1"/>
</dbReference>
<reference evidence="15" key="1">
    <citation type="submission" date="2025-08" db="UniProtKB">
        <authorList>
            <consortium name="Ensembl"/>
        </authorList>
    </citation>
    <scope>IDENTIFICATION</scope>
</reference>
<dbReference type="InterPro" id="IPR000562">
    <property type="entry name" value="FN_type2_dom"/>
</dbReference>
<dbReference type="CDD" id="cd00062">
    <property type="entry name" value="FN2"/>
    <property type="match status" value="1"/>
</dbReference>
<dbReference type="PROSITE" id="PS50231">
    <property type="entry name" value="RICIN_B_LECTIN"/>
    <property type="match status" value="1"/>
</dbReference>
<dbReference type="FunFam" id="3.10.100.10:FF:000027">
    <property type="entry name" value="Mannose receptor, C type 1"/>
    <property type="match status" value="1"/>
</dbReference>
<feature type="domain" description="C-type lectin" evidence="13">
    <location>
        <begin position="1174"/>
        <end position="1291"/>
    </location>
</feature>
<dbReference type="InterPro" id="IPR000772">
    <property type="entry name" value="Ricin_B_lectin"/>
</dbReference>
<dbReference type="InterPro" id="IPR016186">
    <property type="entry name" value="C-type_lectin-like/link_sf"/>
</dbReference>
<evidence type="ECO:0000313" key="16">
    <source>
        <dbReference type="Proteomes" id="UP000694419"/>
    </source>
</evidence>
<dbReference type="PROSITE" id="PS00615">
    <property type="entry name" value="C_TYPE_LECTIN_1"/>
    <property type="match status" value="3"/>
</dbReference>
<name>A0A8C3KCU4_9CHAR</name>
<dbReference type="SMART" id="SM00458">
    <property type="entry name" value="RICIN"/>
    <property type="match status" value="1"/>
</dbReference>
<evidence type="ECO:0000259" key="14">
    <source>
        <dbReference type="PROSITE" id="PS51092"/>
    </source>
</evidence>
<evidence type="ECO:0000259" key="13">
    <source>
        <dbReference type="PROSITE" id="PS50041"/>
    </source>
</evidence>
<feature type="domain" description="C-type lectin" evidence="13">
    <location>
        <begin position="624"/>
        <end position="701"/>
    </location>
</feature>
<dbReference type="Ensembl" id="ENSCPGT00000023091.1">
    <property type="protein sequence ID" value="ENSCPGP00000021079.1"/>
    <property type="gene ID" value="ENSCPGG00000014428.1"/>
</dbReference>
<keyword evidence="4" id="KW-0732">Signal</keyword>
<dbReference type="Pfam" id="PF00059">
    <property type="entry name" value="Lectin_C"/>
    <property type="match status" value="8"/>
</dbReference>
<comment type="subcellular location">
    <subcellularLocation>
        <location evidence="1">Membrane</location>
        <topology evidence="1">Single-pass membrane protein</topology>
    </subcellularLocation>
</comment>
<evidence type="ECO:0000256" key="6">
    <source>
        <dbReference type="ARBA" id="ARBA00022989"/>
    </source>
</evidence>
<keyword evidence="2" id="KW-0254">Endocytosis</keyword>
<evidence type="ECO:0000256" key="4">
    <source>
        <dbReference type="ARBA" id="ARBA00022729"/>
    </source>
</evidence>
<dbReference type="PROSITE" id="PS50041">
    <property type="entry name" value="C_TYPE_LECTIN_2"/>
    <property type="match status" value="8"/>
</dbReference>
<dbReference type="FunFam" id="2.80.10.50:FF:000032">
    <property type="entry name" value="macrophage mannose receptor 1"/>
    <property type="match status" value="1"/>
</dbReference>
<dbReference type="PANTHER" id="PTHR22803">
    <property type="entry name" value="MANNOSE, PHOSPHOLIPASE, LECTIN RECEPTOR RELATED"/>
    <property type="match status" value="1"/>
</dbReference>
<proteinExistence type="predicted"/>
<dbReference type="Proteomes" id="UP000694419">
    <property type="component" value="Unplaced"/>
</dbReference>
<organism evidence="15 16">
    <name type="scientific">Calidris pygmaea</name>
    <name type="common">Spoon-billed sandpiper</name>
    <dbReference type="NCBI Taxonomy" id="425635"/>
    <lineage>
        <taxon>Eukaryota</taxon>
        <taxon>Metazoa</taxon>
        <taxon>Chordata</taxon>
        <taxon>Craniata</taxon>
        <taxon>Vertebrata</taxon>
        <taxon>Euteleostomi</taxon>
        <taxon>Archelosauria</taxon>
        <taxon>Archosauria</taxon>
        <taxon>Dinosauria</taxon>
        <taxon>Saurischia</taxon>
        <taxon>Theropoda</taxon>
        <taxon>Coelurosauria</taxon>
        <taxon>Aves</taxon>
        <taxon>Neognathae</taxon>
        <taxon>Neoaves</taxon>
        <taxon>Charadriiformes</taxon>
        <taxon>Scolopacidae</taxon>
        <taxon>Calidris</taxon>
    </lineage>
</organism>
<evidence type="ECO:0000256" key="10">
    <source>
        <dbReference type="ARBA" id="ARBA00023180"/>
    </source>
</evidence>
<feature type="domain" description="C-type lectin" evidence="13">
    <location>
        <begin position="480"/>
        <end position="595"/>
    </location>
</feature>